<dbReference type="FunFam" id="1.10.510.10:FF:000852">
    <property type="entry name" value="Mitogen-activated protein kinase kinase kinase 17"/>
    <property type="match status" value="1"/>
</dbReference>
<comment type="similarity">
    <text evidence="14">Belongs to the protein kinase superfamily.</text>
</comment>
<proteinExistence type="inferred from homology"/>
<dbReference type="OrthoDB" id="275301at2759"/>
<dbReference type="GO" id="GO:0005524">
    <property type="term" value="F:ATP binding"/>
    <property type="evidence" value="ECO:0007669"/>
    <property type="project" value="UniProtKB-UniRule"/>
</dbReference>
<evidence type="ECO:0000313" key="16">
    <source>
        <dbReference type="EMBL" id="GAV73782.1"/>
    </source>
</evidence>
<protein>
    <recommendedName>
        <fullName evidence="2">mitogen-activated protein kinase kinase kinase</fullName>
        <ecNumber evidence="2">2.7.11.25</ecNumber>
    </recommendedName>
</protein>
<dbReference type="InterPro" id="IPR017441">
    <property type="entry name" value="Protein_kinase_ATP_BS"/>
</dbReference>
<keyword evidence="9 13" id="KW-0067">ATP-binding</keyword>
<evidence type="ECO:0000256" key="4">
    <source>
        <dbReference type="ARBA" id="ARBA00022553"/>
    </source>
</evidence>
<gene>
    <name evidence="16" type="ORF">CFOL_v3_17265</name>
</gene>
<keyword evidence="4" id="KW-0597">Phosphoprotein</keyword>
<dbReference type="Gene3D" id="1.10.510.10">
    <property type="entry name" value="Transferase(Phosphotransferase) domain 1"/>
    <property type="match status" value="1"/>
</dbReference>
<dbReference type="SUPFAM" id="SSF56112">
    <property type="entry name" value="Protein kinase-like (PK-like)"/>
    <property type="match status" value="1"/>
</dbReference>
<keyword evidence="3 14" id="KW-0723">Serine/threonine-protein kinase</keyword>
<evidence type="ECO:0000256" key="3">
    <source>
        <dbReference type="ARBA" id="ARBA00022527"/>
    </source>
</evidence>
<dbReference type="InterPro" id="IPR011009">
    <property type="entry name" value="Kinase-like_dom_sf"/>
</dbReference>
<evidence type="ECO:0000256" key="1">
    <source>
        <dbReference type="ARBA" id="ARBA00004123"/>
    </source>
</evidence>
<evidence type="ECO:0000256" key="13">
    <source>
        <dbReference type="PROSITE-ProRule" id="PRU10141"/>
    </source>
</evidence>
<evidence type="ECO:0000256" key="8">
    <source>
        <dbReference type="ARBA" id="ARBA00022777"/>
    </source>
</evidence>
<dbReference type="PROSITE" id="PS00107">
    <property type="entry name" value="PROTEIN_KINASE_ATP"/>
    <property type="match status" value="1"/>
</dbReference>
<keyword evidence="10" id="KW-0539">Nucleus</keyword>
<dbReference type="STRING" id="3775.A0A1Q3C0Z4"/>
<comment type="catalytic activity">
    <reaction evidence="12">
        <text>L-seryl-[protein] + ATP = O-phospho-L-seryl-[protein] + ADP + H(+)</text>
        <dbReference type="Rhea" id="RHEA:17989"/>
        <dbReference type="Rhea" id="RHEA-COMP:9863"/>
        <dbReference type="Rhea" id="RHEA-COMP:11604"/>
        <dbReference type="ChEBI" id="CHEBI:15378"/>
        <dbReference type="ChEBI" id="CHEBI:29999"/>
        <dbReference type="ChEBI" id="CHEBI:30616"/>
        <dbReference type="ChEBI" id="CHEBI:83421"/>
        <dbReference type="ChEBI" id="CHEBI:456216"/>
        <dbReference type="EC" id="2.7.11.25"/>
    </reaction>
</comment>
<dbReference type="PROSITE" id="PS50011">
    <property type="entry name" value="PROTEIN_KINASE_DOM"/>
    <property type="match status" value="1"/>
</dbReference>
<keyword evidence="17" id="KW-1185">Reference proteome</keyword>
<evidence type="ECO:0000256" key="14">
    <source>
        <dbReference type="RuleBase" id="RU000304"/>
    </source>
</evidence>
<evidence type="ECO:0000256" key="9">
    <source>
        <dbReference type="ARBA" id="ARBA00022840"/>
    </source>
</evidence>
<evidence type="ECO:0000256" key="5">
    <source>
        <dbReference type="ARBA" id="ARBA00022679"/>
    </source>
</evidence>
<sequence length="421" mass="47066">MNWTRGLTIGRGSSATVSLATSRSGDVYAVKSAELPQSKILQKEVIFLSSLNSPHVIGYKGCDITSENNKLMYNIFMEYAHGGTLTDAIHSHRYRLKESMITCYTRQILQGLEYLHSNGIVHCDIKGRNILITKTGAKIADFGCAKRVNTVEPEATAMIGGTPAFMAPEVARGEDQGFPSDIWSLGCTIIEMASGGGPWPIVINPVSVMYRIAYSGELPEFPRYLSEEARDFLEKCLRRNPNERWSASQLLKHPFLMKFNDQAKQIQNSVYSISSSPTSILDQGIWNSLEESESVGDLDHTRSLISLIERIRRLALFSGEPTWEGDHESWITIRGTDNNKEVDAVEAKDNIICGSVRKLINCGLEEQQSYVPSMDLLDYVEYIRFSRGFEGVSITNCRIDGVVISNLPFHRDNSRLLIPLI</sequence>
<dbReference type="InterPro" id="IPR008271">
    <property type="entry name" value="Ser/Thr_kinase_AS"/>
</dbReference>
<evidence type="ECO:0000256" key="6">
    <source>
        <dbReference type="ARBA" id="ARBA00022682"/>
    </source>
</evidence>
<evidence type="ECO:0000259" key="15">
    <source>
        <dbReference type="PROSITE" id="PS50011"/>
    </source>
</evidence>
<dbReference type="PROSITE" id="PS00108">
    <property type="entry name" value="PROTEIN_KINASE_ST"/>
    <property type="match status" value="1"/>
</dbReference>
<comment type="subcellular location">
    <subcellularLocation>
        <location evidence="1">Nucleus</location>
    </subcellularLocation>
</comment>
<feature type="binding site" evidence="13">
    <location>
        <position position="31"/>
    </location>
    <ligand>
        <name>ATP</name>
        <dbReference type="ChEBI" id="CHEBI:30616"/>
    </ligand>
</feature>
<evidence type="ECO:0000256" key="10">
    <source>
        <dbReference type="ARBA" id="ARBA00023242"/>
    </source>
</evidence>
<dbReference type="PANTHER" id="PTHR48011:SF4">
    <property type="entry name" value="MITOGEN-ACTIVATED PROTEIN KINASE KINASE KINASE 19"/>
    <property type="match status" value="1"/>
</dbReference>
<dbReference type="InterPro" id="IPR000719">
    <property type="entry name" value="Prot_kinase_dom"/>
</dbReference>
<reference evidence="17" key="1">
    <citation type="submission" date="2016-04" db="EMBL/GenBank/DDBJ databases">
        <title>Cephalotus genome sequencing.</title>
        <authorList>
            <person name="Fukushima K."/>
            <person name="Hasebe M."/>
            <person name="Fang X."/>
        </authorList>
    </citation>
    <scope>NUCLEOTIDE SEQUENCE [LARGE SCALE GENOMIC DNA]</scope>
    <source>
        <strain evidence="17">cv. St1</strain>
    </source>
</reference>
<dbReference type="GO" id="GO:0005634">
    <property type="term" value="C:nucleus"/>
    <property type="evidence" value="ECO:0007669"/>
    <property type="project" value="UniProtKB-SubCell"/>
</dbReference>
<dbReference type="SMART" id="SM00220">
    <property type="entry name" value="S_TKc"/>
    <property type="match status" value="1"/>
</dbReference>
<keyword evidence="5" id="KW-0808">Transferase</keyword>
<dbReference type="GO" id="GO:0004709">
    <property type="term" value="F:MAP kinase kinase kinase activity"/>
    <property type="evidence" value="ECO:0007669"/>
    <property type="project" value="UniProtKB-EC"/>
</dbReference>
<evidence type="ECO:0000256" key="11">
    <source>
        <dbReference type="ARBA" id="ARBA00047559"/>
    </source>
</evidence>
<feature type="domain" description="Protein kinase" evidence="15">
    <location>
        <begin position="3"/>
        <end position="256"/>
    </location>
</feature>
<dbReference type="EMBL" id="BDDD01001149">
    <property type="protein sequence ID" value="GAV73782.1"/>
    <property type="molecule type" value="Genomic_DNA"/>
</dbReference>
<evidence type="ECO:0000313" key="17">
    <source>
        <dbReference type="Proteomes" id="UP000187406"/>
    </source>
</evidence>
<dbReference type="Pfam" id="PF00069">
    <property type="entry name" value="Pkinase"/>
    <property type="match status" value="1"/>
</dbReference>
<dbReference type="InterPro" id="IPR052751">
    <property type="entry name" value="Plant_MAPKKK"/>
</dbReference>
<comment type="catalytic activity">
    <reaction evidence="11">
        <text>L-threonyl-[protein] + ATP = O-phospho-L-threonyl-[protein] + ADP + H(+)</text>
        <dbReference type="Rhea" id="RHEA:46608"/>
        <dbReference type="Rhea" id="RHEA-COMP:11060"/>
        <dbReference type="Rhea" id="RHEA-COMP:11605"/>
        <dbReference type="ChEBI" id="CHEBI:15378"/>
        <dbReference type="ChEBI" id="CHEBI:30013"/>
        <dbReference type="ChEBI" id="CHEBI:30616"/>
        <dbReference type="ChEBI" id="CHEBI:61977"/>
        <dbReference type="ChEBI" id="CHEBI:456216"/>
        <dbReference type="EC" id="2.7.11.25"/>
    </reaction>
</comment>
<dbReference type="Proteomes" id="UP000187406">
    <property type="component" value="Unassembled WGS sequence"/>
</dbReference>
<dbReference type="EC" id="2.7.11.25" evidence="2"/>
<dbReference type="Gene3D" id="3.30.200.20">
    <property type="entry name" value="Phosphorylase Kinase, domain 1"/>
    <property type="match status" value="1"/>
</dbReference>
<dbReference type="GO" id="GO:0009738">
    <property type="term" value="P:abscisic acid-activated signaling pathway"/>
    <property type="evidence" value="ECO:0007669"/>
    <property type="project" value="UniProtKB-KW"/>
</dbReference>
<dbReference type="GO" id="GO:0006970">
    <property type="term" value="P:response to osmotic stress"/>
    <property type="evidence" value="ECO:0007669"/>
    <property type="project" value="UniProtKB-ARBA"/>
</dbReference>
<keyword evidence="7 13" id="KW-0547">Nucleotide-binding</keyword>
<evidence type="ECO:0000256" key="7">
    <source>
        <dbReference type="ARBA" id="ARBA00022741"/>
    </source>
</evidence>
<dbReference type="CDD" id="cd06606">
    <property type="entry name" value="STKc_MAPKKK"/>
    <property type="match status" value="1"/>
</dbReference>
<dbReference type="FunCoup" id="A0A1Q3C0Z4">
    <property type="interactions" value="434"/>
</dbReference>
<keyword evidence="6" id="KW-0938">Abscisic acid signaling pathway</keyword>
<evidence type="ECO:0000256" key="2">
    <source>
        <dbReference type="ARBA" id="ARBA00012406"/>
    </source>
</evidence>
<comment type="caution">
    <text evidence="16">The sequence shown here is derived from an EMBL/GenBank/DDBJ whole genome shotgun (WGS) entry which is preliminary data.</text>
</comment>
<name>A0A1Q3C0Z4_CEPFO</name>
<accession>A0A1Q3C0Z4</accession>
<evidence type="ECO:0000256" key="12">
    <source>
        <dbReference type="ARBA" id="ARBA00048329"/>
    </source>
</evidence>
<dbReference type="AlphaFoldDB" id="A0A1Q3C0Z4"/>
<dbReference type="GO" id="GO:0019901">
    <property type="term" value="F:protein kinase binding"/>
    <property type="evidence" value="ECO:0007669"/>
    <property type="project" value="UniProtKB-ARBA"/>
</dbReference>
<dbReference type="PANTHER" id="PTHR48011">
    <property type="entry name" value="CCR4-NOT TRANSCRIPTIONAL COMPLEX SUBUNIT CAF120-RELATED"/>
    <property type="match status" value="1"/>
</dbReference>
<organism evidence="16 17">
    <name type="scientific">Cephalotus follicularis</name>
    <name type="common">Albany pitcher plant</name>
    <dbReference type="NCBI Taxonomy" id="3775"/>
    <lineage>
        <taxon>Eukaryota</taxon>
        <taxon>Viridiplantae</taxon>
        <taxon>Streptophyta</taxon>
        <taxon>Embryophyta</taxon>
        <taxon>Tracheophyta</taxon>
        <taxon>Spermatophyta</taxon>
        <taxon>Magnoliopsida</taxon>
        <taxon>eudicotyledons</taxon>
        <taxon>Gunneridae</taxon>
        <taxon>Pentapetalae</taxon>
        <taxon>rosids</taxon>
        <taxon>fabids</taxon>
        <taxon>Oxalidales</taxon>
        <taxon>Cephalotaceae</taxon>
        <taxon>Cephalotus</taxon>
    </lineage>
</organism>
<keyword evidence="8 16" id="KW-0418">Kinase</keyword>
<dbReference type="InParanoid" id="A0A1Q3C0Z4"/>